<proteinExistence type="predicted"/>
<keyword evidence="2" id="KW-1185">Reference proteome</keyword>
<accession>A0AAE0B8S0</accession>
<organism evidence="1 2">
    <name type="scientific">Dipteronia sinensis</name>
    <dbReference type="NCBI Taxonomy" id="43782"/>
    <lineage>
        <taxon>Eukaryota</taxon>
        <taxon>Viridiplantae</taxon>
        <taxon>Streptophyta</taxon>
        <taxon>Embryophyta</taxon>
        <taxon>Tracheophyta</taxon>
        <taxon>Spermatophyta</taxon>
        <taxon>Magnoliopsida</taxon>
        <taxon>eudicotyledons</taxon>
        <taxon>Gunneridae</taxon>
        <taxon>Pentapetalae</taxon>
        <taxon>rosids</taxon>
        <taxon>malvids</taxon>
        <taxon>Sapindales</taxon>
        <taxon>Sapindaceae</taxon>
        <taxon>Hippocastanoideae</taxon>
        <taxon>Acereae</taxon>
        <taxon>Dipteronia</taxon>
    </lineage>
</organism>
<protein>
    <submittedName>
        <fullName evidence="1">Uncharacterized protein</fullName>
    </submittedName>
</protein>
<dbReference type="EMBL" id="JANJYJ010000001">
    <property type="protein sequence ID" value="KAK3232196.1"/>
    <property type="molecule type" value="Genomic_DNA"/>
</dbReference>
<name>A0AAE0B8S0_9ROSI</name>
<gene>
    <name evidence="1" type="ORF">Dsin_004077</name>
</gene>
<comment type="caution">
    <text evidence="1">The sequence shown here is derived from an EMBL/GenBank/DDBJ whole genome shotgun (WGS) entry which is preliminary data.</text>
</comment>
<evidence type="ECO:0000313" key="2">
    <source>
        <dbReference type="Proteomes" id="UP001281410"/>
    </source>
</evidence>
<evidence type="ECO:0000313" key="1">
    <source>
        <dbReference type="EMBL" id="KAK3232196.1"/>
    </source>
</evidence>
<reference evidence="1" key="1">
    <citation type="journal article" date="2023" name="Plant J.">
        <title>Genome sequences and population genomics provide insights into the demographic history, inbreeding, and mutation load of two 'living fossil' tree species of Dipteronia.</title>
        <authorList>
            <person name="Feng Y."/>
            <person name="Comes H.P."/>
            <person name="Chen J."/>
            <person name="Zhu S."/>
            <person name="Lu R."/>
            <person name="Zhang X."/>
            <person name="Li P."/>
            <person name="Qiu J."/>
            <person name="Olsen K.M."/>
            <person name="Qiu Y."/>
        </authorList>
    </citation>
    <scope>NUCLEOTIDE SEQUENCE</scope>
    <source>
        <strain evidence="1">NBL</strain>
    </source>
</reference>
<dbReference type="Proteomes" id="UP001281410">
    <property type="component" value="Unassembled WGS sequence"/>
</dbReference>
<dbReference type="AlphaFoldDB" id="A0AAE0B8S0"/>
<sequence>MIASYVFQMKAENIPVSSTYSEFMLKNPNMHTSKIGKKKNPTTIRLYYRHINPEKLKHRKALERRQWYSSSSMKLELPSFKSKQIPLVLPASIFRFTFLS</sequence>